<dbReference type="OrthoDB" id="3261064at2"/>
<dbReference type="InterPro" id="IPR002711">
    <property type="entry name" value="HNH"/>
</dbReference>
<dbReference type="Pfam" id="PF02720">
    <property type="entry name" value="DUF222"/>
    <property type="match status" value="1"/>
</dbReference>
<comment type="similarity">
    <text evidence="1">Belongs to the Rv1128c/1148c/1588c/1702c/1945/3466 family.</text>
</comment>
<dbReference type="EMBL" id="JAMZDY010000001">
    <property type="protein sequence ID" value="MCP2371523.1"/>
    <property type="molecule type" value="Genomic_DNA"/>
</dbReference>
<reference evidence="3" key="1">
    <citation type="submission" date="2022-06" db="EMBL/GenBank/DDBJ databases">
        <title>Sequencing the genomes of 1000 actinobacteria strains.</title>
        <authorList>
            <person name="Klenk H.-P."/>
        </authorList>
    </citation>
    <scope>NUCLEOTIDE SEQUENCE</scope>
    <source>
        <strain evidence="3">DSM 22016</strain>
    </source>
</reference>
<gene>
    <name evidence="3" type="ORF">BJ978_002199</name>
</gene>
<accession>A0A9X2H2R9</accession>
<evidence type="ECO:0000313" key="4">
    <source>
        <dbReference type="Proteomes" id="UP001139722"/>
    </source>
</evidence>
<feature type="domain" description="HNH nuclease" evidence="2">
    <location>
        <begin position="332"/>
        <end position="384"/>
    </location>
</feature>
<protein>
    <recommendedName>
        <fullName evidence="2">HNH nuclease domain-containing protein</fullName>
    </recommendedName>
</protein>
<name>A0A9X2H2R9_9MICO</name>
<comment type="caution">
    <text evidence="3">The sequence shown here is derived from an EMBL/GenBank/DDBJ whole genome shotgun (WGS) entry which is preliminary data.</text>
</comment>
<proteinExistence type="inferred from homology"/>
<dbReference type="GO" id="GO:0004519">
    <property type="term" value="F:endonuclease activity"/>
    <property type="evidence" value="ECO:0007669"/>
    <property type="project" value="InterPro"/>
</dbReference>
<dbReference type="InterPro" id="IPR003870">
    <property type="entry name" value="DUF222"/>
</dbReference>
<dbReference type="CDD" id="cd00085">
    <property type="entry name" value="HNHc"/>
    <property type="match status" value="1"/>
</dbReference>
<sequence>MPAIIDAPPLTALQFRLAAISAYDGMIRQAQADQYRHVQLAREAAAEVEGVTAASSAAERDLATRSFVAELATTLGRHEASASRLVSEAERLTGPRAATLAALESGVLGLTQVRSVLELTQGVPAEVADAVERVALDAAEAASADGTVSTNADLRRRMRRVRERLHPEPLVDRRARAAVERRICLEPAHDGMAWLSLYLEAERAVAIERRLEALAHRDPAAGDLRTLAQRGLDAAAELLLGEASGTASGAVTGTASGAVTGVVQPRINVTVPVLTLLGLDDEPADLEGYGPIDAETARRLTAHAPSMRRILVHPESGALLSYGRDTYRAPADLAGFVRVRDGRCRFPGCSRRADRADLDHTVAWHRGGRTDASNLAALCRHHHRLKHESGWRVEHEPGGVMRWHSPAGHVLRTLPERPFDSTAFANTPEPARLS</sequence>
<dbReference type="SMART" id="SM00507">
    <property type="entry name" value="HNHc"/>
    <property type="match status" value="1"/>
</dbReference>
<dbReference type="Pfam" id="PF01844">
    <property type="entry name" value="HNH"/>
    <property type="match status" value="1"/>
</dbReference>
<dbReference type="InterPro" id="IPR003615">
    <property type="entry name" value="HNH_nuc"/>
</dbReference>
<keyword evidence="4" id="KW-1185">Reference proteome</keyword>
<evidence type="ECO:0000259" key="2">
    <source>
        <dbReference type="SMART" id="SM00507"/>
    </source>
</evidence>
<dbReference type="GO" id="GO:0003676">
    <property type="term" value="F:nucleic acid binding"/>
    <property type="evidence" value="ECO:0007669"/>
    <property type="project" value="InterPro"/>
</dbReference>
<organism evidence="3 4">
    <name type="scientific">Agromyces terreus</name>
    <dbReference type="NCBI Taxonomy" id="424795"/>
    <lineage>
        <taxon>Bacteria</taxon>
        <taxon>Bacillati</taxon>
        <taxon>Actinomycetota</taxon>
        <taxon>Actinomycetes</taxon>
        <taxon>Micrococcales</taxon>
        <taxon>Microbacteriaceae</taxon>
        <taxon>Agromyces</taxon>
    </lineage>
</organism>
<dbReference type="AlphaFoldDB" id="A0A9X2H2R9"/>
<dbReference type="RefSeq" id="WP_156999650.1">
    <property type="nucleotide sequence ID" value="NZ_BAAANU010000017.1"/>
</dbReference>
<dbReference type="GO" id="GO:0008270">
    <property type="term" value="F:zinc ion binding"/>
    <property type="evidence" value="ECO:0007669"/>
    <property type="project" value="InterPro"/>
</dbReference>
<dbReference type="Proteomes" id="UP001139722">
    <property type="component" value="Unassembled WGS sequence"/>
</dbReference>
<dbReference type="Gene3D" id="1.10.30.50">
    <property type="match status" value="1"/>
</dbReference>
<evidence type="ECO:0000313" key="3">
    <source>
        <dbReference type="EMBL" id="MCP2371523.1"/>
    </source>
</evidence>
<evidence type="ECO:0000256" key="1">
    <source>
        <dbReference type="ARBA" id="ARBA00023450"/>
    </source>
</evidence>